<reference evidence="1" key="1">
    <citation type="submission" date="2014-11" db="EMBL/GenBank/DDBJ databases">
        <authorList>
            <person name="Amaro Gonzalez C."/>
        </authorList>
    </citation>
    <scope>NUCLEOTIDE SEQUENCE</scope>
</reference>
<organism evidence="1">
    <name type="scientific">Anguilla anguilla</name>
    <name type="common">European freshwater eel</name>
    <name type="synonym">Muraena anguilla</name>
    <dbReference type="NCBI Taxonomy" id="7936"/>
    <lineage>
        <taxon>Eukaryota</taxon>
        <taxon>Metazoa</taxon>
        <taxon>Chordata</taxon>
        <taxon>Craniata</taxon>
        <taxon>Vertebrata</taxon>
        <taxon>Euteleostomi</taxon>
        <taxon>Actinopterygii</taxon>
        <taxon>Neopterygii</taxon>
        <taxon>Teleostei</taxon>
        <taxon>Anguilliformes</taxon>
        <taxon>Anguillidae</taxon>
        <taxon>Anguilla</taxon>
    </lineage>
</organism>
<proteinExistence type="predicted"/>
<accession>A0A0E9WK80</accession>
<reference evidence="1" key="2">
    <citation type="journal article" date="2015" name="Fish Shellfish Immunol.">
        <title>Early steps in the European eel (Anguilla anguilla)-Vibrio vulnificus interaction in the gills: Role of the RtxA13 toxin.</title>
        <authorList>
            <person name="Callol A."/>
            <person name="Pajuelo D."/>
            <person name="Ebbesson L."/>
            <person name="Teles M."/>
            <person name="MacKenzie S."/>
            <person name="Amaro C."/>
        </authorList>
    </citation>
    <scope>NUCLEOTIDE SEQUENCE</scope>
</reference>
<dbReference type="AlphaFoldDB" id="A0A0E9WK80"/>
<name>A0A0E9WK80_ANGAN</name>
<evidence type="ECO:0000313" key="1">
    <source>
        <dbReference type="EMBL" id="JAH89883.1"/>
    </source>
</evidence>
<sequence length="70" mass="7378">MHFHSCVLVKQCSVAFPGVCLSLFFKGLSGSFCRLPKMEALGAPDSLHSVESESLSHCESCLALTSASAS</sequence>
<dbReference type="EMBL" id="GBXM01018694">
    <property type="protein sequence ID" value="JAH89883.1"/>
    <property type="molecule type" value="Transcribed_RNA"/>
</dbReference>
<protein>
    <submittedName>
        <fullName evidence="1">Uncharacterized protein</fullName>
    </submittedName>
</protein>